<keyword evidence="2" id="KW-1185">Reference proteome</keyword>
<protein>
    <submittedName>
        <fullName evidence="1">Uncharacterized protein</fullName>
    </submittedName>
</protein>
<sequence>MLDCDESQYSSSGEDACGLAFFKWSPRNKLDTTELTFQRAVMTGSLFSCHALHQRRRGSTEVLNTSTLLYSMA</sequence>
<dbReference type="EMBL" id="BQKI01000108">
    <property type="protein sequence ID" value="GJN40256.1"/>
    <property type="molecule type" value="Genomic_DNA"/>
</dbReference>
<evidence type="ECO:0000313" key="2">
    <source>
        <dbReference type="Proteomes" id="UP001054889"/>
    </source>
</evidence>
<evidence type="ECO:0000313" key="1">
    <source>
        <dbReference type="EMBL" id="GJN40256.1"/>
    </source>
</evidence>
<proteinExistence type="predicted"/>
<organism evidence="1 2">
    <name type="scientific">Eleusine coracana subsp. coracana</name>
    <dbReference type="NCBI Taxonomy" id="191504"/>
    <lineage>
        <taxon>Eukaryota</taxon>
        <taxon>Viridiplantae</taxon>
        <taxon>Streptophyta</taxon>
        <taxon>Embryophyta</taxon>
        <taxon>Tracheophyta</taxon>
        <taxon>Spermatophyta</taxon>
        <taxon>Magnoliopsida</taxon>
        <taxon>Liliopsida</taxon>
        <taxon>Poales</taxon>
        <taxon>Poaceae</taxon>
        <taxon>PACMAD clade</taxon>
        <taxon>Chloridoideae</taxon>
        <taxon>Cynodonteae</taxon>
        <taxon>Eleusininae</taxon>
        <taxon>Eleusine</taxon>
    </lineage>
</organism>
<reference evidence="1" key="2">
    <citation type="submission" date="2021-12" db="EMBL/GenBank/DDBJ databases">
        <title>Resequencing data analysis of finger millet.</title>
        <authorList>
            <person name="Hatakeyama M."/>
            <person name="Aluri S."/>
            <person name="Balachadran M.T."/>
            <person name="Sivarajan S.R."/>
            <person name="Poveda L."/>
            <person name="Shimizu-Inatsugi R."/>
            <person name="Schlapbach R."/>
            <person name="Sreeman S.M."/>
            <person name="Shimizu K.K."/>
        </authorList>
    </citation>
    <scope>NUCLEOTIDE SEQUENCE</scope>
</reference>
<dbReference type="AlphaFoldDB" id="A0AAV5FZ04"/>
<dbReference type="Proteomes" id="UP001054889">
    <property type="component" value="Unassembled WGS sequence"/>
</dbReference>
<gene>
    <name evidence="1" type="primary">gb29444</name>
    <name evidence="1" type="ORF">PR202_gb29444</name>
</gene>
<comment type="caution">
    <text evidence="1">The sequence shown here is derived from an EMBL/GenBank/DDBJ whole genome shotgun (WGS) entry which is preliminary data.</text>
</comment>
<name>A0AAV5FZ04_ELECO</name>
<reference evidence="1" key="1">
    <citation type="journal article" date="2018" name="DNA Res.">
        <title>Multiple hybrid de novo genome assembly of finger millet, an orphan allotetraploid crop.</title>
        <authorList>
            <person name="Hatakeyama M."/>
            <person name="Aluri S."/>
            <person name="Balachadran M.T."/>
            <person name="Sivarajan S.R."/>
            <person name="Patrignani A."/>
            <person name="Gruter S."/>
            <person name="Poveda L."/>
            <person name="Shimizu-Inatsugi R."/>
            <person name="Baeten J."/>
            <person name="Francoijs K.J."/>
            <person name="Nataraja K.N."/>
            <person name="Reddy Y.A.N."/>
            <person name="Phadnis S."/>
            <person name="Ravikumar R.L."/>
            <person name="Schlapbach R."/>
            <person name="Sreeman S.M."/>
            <person name="Shimizu K.K."/>
        </authorList>
    </citation>
    <scope>NUCLEOTIDE SEQUENCE</scope>
</reference>
<accession>A0AAV5FZ04</accession>